<dbReference type="Gene3D" id="1.10.287.380">
    <property type="entry name" value="Valyl-tRNA synthetase, C-terminal domain"/>
    <property type="match status" value="1"/>
</dbReference>
<keyword evidence="7" id="KW-0030">Aminoacyl-tRNA synthetase</keyword>
<dbReference type="InterPro" id="IPR009080">
    <property type="entry name" value="tRNAsynth_Ia_anticodon-bd"/>
</dbReference>
<sequence length="382" mass="43233">MIFSALEYTGNVPFNTVLIHGLVRDAQGRKMSKSLGNGIDPLEIIRDYGADALRLTLVLGSTPGNDMRFSDEKIKASRNFANKLWNATRFVMMNLPENFKPGMPASNKLDLSDKWVLSTLNHLTQTVTDNLDKFELGLAAQKIQDFIWDVYCDWYIEIAKVRLNSDNAEEADAARKVLVYVLTQSLKLLHPFMPFITEEIYHALPGTGETIMLENWPVFAAELDFAHEEEDFEKIMDYIKSVRNLRAEMGVHPAKRSSMIIETSDVDVFKRGGEYLAKFAFATDITVTEKYEGTTEGMVQAVTHAARGFIPLMELIDREKELARLNKEKAAAEKDQAMFRRQLANPGFVNKAPANIVEEIRQKLARTEEKLARIEESLAAMS</sequence>
<feature type="coiled-coil region" evidence="10">
    <location>
        <begin position="313"/>
        <end position="377"/>
    </location>
</feature>
<keyword evidence="5" id="KW-0648">Protein biosynthesis</keyword>
<accession>J9GT12</accession>
<feature type="domain" description="Valyl-tRNA synthetase tRNA-binding arm" evidence="13">
    <location>
        <begin position="319"/>
        <end position="381"/>
    </location>
</feature>
<dbReference type="GO" id="GO:0005829">
    <property type="term" value="C:cytosol"/>
    <property type="evidence" value="ECO:0007669"/>
    <property type="project" value="TreeGrafter"/>
</dbReference>
<evidence type="ECO:0000259" key="11">
    <source>
        <dbReference type="Pfam" id="PF00133"/>
    </source>
</evidence>
<dbReference type="InterPro" id="IPR002300">
    <property type="entry name" value="aa-tRNA-synth_Ia"/>
</dbReference>
<evidence type="ECO:0000313" key="14">
    <source>
        <dbReference type="EMBL" id="EJX03435.1"/>
    </source>
</evidence>
<evidence type="ECO:0000256" key="6">
    <source>
        <dbReference type="ARBA" id="ARBA00023054"/>
    </source>
</evidence>
<dbReference type="InterPro" id="IPR010978">
    <property type="entry name" value="tRNA-bd_arm"/>
</dbReference>
<evidence type="ECO:0000259" key="13">
    <source>
        <dbReference type="Pfam" id="PF10458"/>
    </source>
</evidence>
<dbReference type="AlphaFoldDB" id="J9GT12"/>
<organism evidence="14">
    <name type="scientific">gut metagenome</name>
    <dbReference type="NCBI Taxonomy" id="749906"/>
    <lineage>
        <taxon>unclassified sequences</taxon>
        <taxon>metagenomes</taxon>
        <taxon>organismal metagenomes</taxon>
    </lineage>
</organism>
<dbReference type="Pfam" id="PF10458">
    <property type="entry name" value="Val_tRNA-synt_C"/>
    <property type="match status" value="1"/>
</dbReference>
<dbReference type="EMBL" id="AMCI01002161">
    <property type="protein sequence ID" value="EJX03435.1"/>
    <property type="molecule type" value="Genomic_DNA"/>
</dbReference>
<evidence type="ECO:0000256" key="10">
    <source>
        <dbReference type="SAM" id="Coils"/>
    </source>
</evidence>
<protein>
    <recommendedName>
        <fullName evidence="1">valine--tRNA ligase</fullName>
        <ecNumber evidence="1">6.1.1.9</ecNumber>
    </recommendedName>
    <alternativeName>
        <fullName evidence="8">Valyl-tRNA synthetase</fullName>
    </alternativeName>
</protein>
<dbReference type="InterPro" id="IPR037118">
    <property type="entry name" value="Val-tRNA_synth_C_sf"/>
</dbReference>
<gene>
    <name evidence="14" type="ORF">EVA_08459</name>
</gene>
<dbReference type="InterPro" id="IPR014729">
    <property type="entry name" value="Rossmann-like_a/b/a_fold"/>
</dbReference>
<dbReference type="PANTHER" id="PTHR11946">
    <property type="entry name" value="VALYL-TRNA SYNTHETASES"/>
    <property type="match status" value="1"/>
</dbReference>
<name>J9GT12_9ZZZZ</name>
<dbReference type="FunFam" id="1.10.287.380:FF:000001">
    <property type="entry name" value="Valine--tRNA ligase"/>
    <property type="match status" value="1"/>
</dbReference>
<keyword evidence="4" id="KW-0067">ATP-binding</keyword>
<evidence type="ECO:0000256" key="5">
    <source>
        <dbReference type="ARBA" id="ARBA00022917"/>
    </source>
</evidence>
<evidence type="ECO:0000256" key="7">
    <source>
        <dbReference type="ARBA" id="ARBA00023146"/>
    </source>
</evidence>
<comment type="catalytic activity">
    <reaction evidence="9">
        <text>tRNA(Val) + L-valine + ATP = L-valyl-tRNA(Val) + AMP + diphosphate</text>
        <dbReference type="Rhea" id="RHEA:10704"/>
        <dbReference type="Rhea" id="RHEA-COMP:9672"/>
        <dbReference type="Rhea" id="RHEA-COMP:9708"/>
        <dbReference type="ChEBI" id="CHEBI:30616"/>
        <dbReference type="ChEBI" id="CHEBI:33019"/>
        <dbReference type="ChEBI" id="CHEBI:57762"/>
        <dbReference type="ChEBI" id="CHEBI:78442"/>
        <dbReference type="ChEBI" id="CHEBI:78537"/>
        <dbReference type="ChEBI" id="CHEBI:456215"/>
        <dbReference type="EC" id="6.1.1.9"/>
    </reaction>
</comment>
<dbReference type="FunFam" id="1.10.730.10:FF:000014">
    <property type="entry name" value="Valine--tRNA ligase"/>
    <property type="match status" value="1"/>
</dbReference>
<keyword evidence="2 14" id="KW-0436">Ligase</keyword>
<dbReference type="InterPro" id="IPR033705">
    <property type="entry name" value="Anticodon_Ia_Val"/>
</dbReference>
<dbReference type="SUPFAM" id="SSF46589">
    <property type="entry name" value="tRNA-binding arm"/>
    <property type="match status" value="1"/>
</dbReference>
<evidence type="ECO:0000256" key="4">
    <source>
        <dbReference type="ARBA" id="ARBA00022840"/>
    </source>
</evidence>
<evidence type="ECO:0000256" key="2">
    <source>
        <dbReference type="ARBA" id="ARBA00022598"/>
    </source>
</evidence>
<dbReference type="SUPFAM" id="SSF47323">
    <property type="entry name" value="Anticodon-binding domain of a subclass of class I aminoacyl-tRNA synthetases"/>
    <property type="match status" value="1"/>
</dbReference>
<dbReference type="GO" id="GO:0005524">
    <property type="term" value="F:ATP binding"/>
    <property type="evidence" value="ECO:0007669"/>
    <property type="project" value="UniProtKB-KW"/>
</dbReference>
<feature type="domain" description="Methionyl/Valyl/Leucyl/Isoleucyl-tRNA synthetase anticodon-binding" evidence="12">
    <location>
        <begin position="113"/>
        <end position="258"/>
    </location>
</feature>
<dbReference type="Pfam" id="PF08264">
    <property type="entry name" value="Anticodon_1"/>
    <property type="match status" value="1"/>
</dbReference>
<dbReference type="EC" id="6.1.1.9" evidence="1"/>
<dbReference type="Pfam" id="PF00133">
    <property type="entry name" value="tRNA-synt_1"/>
    <property type="match status" value="1"/>
</dbReference>
<evidence type="ECO:0000256" key="1">
    <source>
        <dbReference type="ARBA" id="ARBA00013169"/>
    </source>
</evidence>
<dbReference type="Gene3D" id="3.40.50.620">
    <property type="entry name" value="HUPs"/>
    <property type="match status" value="1"/>
</dbReference>
<keyword evidence="6 10" id="KW-0175">Coiled coil</keyword>
<evidence type="ECO:0000259" key="12">
    <source>
        <dbReference type="Pfam" id="PF08264"/>
    </source>
</evidence>
<reference evidence="14" key="1">
    <citation type="journal article" date="2012" name="PLoS ONE">
        <title>Gene sets for utilization of primary and secondary nutrition supplies in the distal gut of endangered iberian lynx.</title>
        <authorList>
            <person name="Alcaide M."/>
            <person name="Messina E."/>
            <person name="Richter M."/>
            <person name="Bargiela R."/>
            <person name="Peplies J."/>
            <person name="Huws S.A."/>
            <person name="Newbold C.J."/>
            <person name="Golyshin P.N."/>
            <person name="Simon M.A."/>
            <person name="Lopez G."/>
            <person name="Yakimov M.M."/>
            <person name="Ferrer M."/>
        </authorList>
    </citation>
    <scope>NUCLEOTIDE SEQUENCE</scope>
</reference>
<evidence type="ECO:0000256" key="9">
    <source>
        <dbReference type="ARBA" id="ARBA00047552"/>
    </source>
</evidence>
<dbReference type="Gene3D" id="1.10.730.10">
    <property type="entry name" value="Isoleucyl-tRNA Synthetase, Domain 1"/>
    <property type="match status" value="1"/>
</dbReference>
<dbReference type="InterPro" id="IPR002303">
    <property type="entry name" value="Valyl-tRNA_ligase"/>
</dbReference>
<dbReference type="PANTHER" id="PTHR11946:SF93">
    <property type="entry name" value="VALINE--TRNA LIGASE, CHLOROPLASTIC_MITOCHONDRIAL 2"/>
    <property type="match status" value="1"/>
</dbReference>
<dbReference type="GO" id="GO:0006438">
    <property type="term" value="P:valyl-tRNA aminoacylation"/>
    <property type="evidence" value="ECO:0007669"/>
    <property type="project" value="InterPro"/>
</dbReference>
<dbReference type="CDD" id="cd07962">
    <property type="entry name" value="Anticodon_Ia_Val"/>
    <property type="match status" value="1"/>
</dbReference>
<dbReference type="InterPro" id="IPR013155">
    <property type="entry name" value="M/V/L/I-tRNA-synth_anticd-bd"/>
</dbReference>
<dbReference type="InterPro" id="IPR019499">
    <property type="entry name" value="Val-tRNA_synth_tRNA-bd"/>
</dbReference>
<evidence type="ECO:0000256" key="8">
    <source>
        <dbReference type="ARBA" id="ARBA00029936"/>
    </source>
</evidence>
<dbReference type="SUPFAM" id="SSF52374">
    <property type="entry name" value="Nucleotidylyl transferase"/>
    <property type="match status" value="1"/>
</dbReference>
<keyword evidence="3" id="KW-0547">Nucleotide-binding</keyword>
<proteinExistence type="predicted"/>
<feature type="domain" description="Aminoacyl-tRNA synthetase class Ia" evidence="11">
    <location>
        <begin position="1"/>
        <end position="70"/>
    </location>
</feature>
<comment type="caution">
    <text evidence="14">The sequence shown here is derived from an EMBL/GenBank/DDBJ whole genome shotgun (WGS) entry which is preliminary data.</text>
</comment>
<evidence type="ECO:0000256" key="3">
    <source>
        <dbReference type="ARBA" id="ARBA00022741"/>
    </source>
</evidence>
<dbReference type="GO" id="GO:0004832">
    <property type="term" value="F:valine-tRNA ligase activity"/>
    <property type="evidence" value="ECO:0007669"/>
    <property type="project" value="UniProtKB-EC"/>
</dbReference>